<comment type="caution">
    <text evidence="1">The sequence shown here is derived from an EMBL/GenBank/DDBJ whole genome shotgun (WGS) entry which is preliminary data.</text>
</comment>
<dbReference type="PIRSF" id="PIRSF014677">
    <property type="entry name" value="UCP014677"/>
    <property type="match status" value="1"/>
</dbReference>
<dbReference type="InterPro" id="IPR011202">
    <property type="entry name" value="UCP014677"/>
</dbReference>
<name>F5L2Z9_CALTT</name>
<gene>
    <name evidence="1" type="ORF">CathTA2_0159</name>
</gene>
<dbReference type="EMBL" id="AFCE01000009">
    <property type="protein sequence ID" value="EGL84280.1"/>
    <property type="molecule type" value="Genomic_DNA"/>
</dbReference>
<dbReference type="Pfam" id="PF13289">
    <property type="entry name" value="SIR2_2"/>
    <property type="match status" value="1"/>
</dbReference>
<dbReference type="Proteomes" id="UP000010716">
    <property type="component" value="Unassembled WGS sequence"/>
</dbReference>
<organism evidence="1 2">
    <name type="scientific">Caldalkalibacillus thermarum (strain TA2.A1)</name>
    <dbReference type="NCBI Taxonomy" id="986075"/>
    <lineage>
        <taxon>Bacteria</taxon>
        <taxon>Bacillati</taxon>
        <taxon>Bacillota</taxon>
        <taxon>Bacilli</taxon>
        <taxon>Bacillales</taxon>
        <taxon>Bacillaceae</taxon>
        <taxon>Caldalkalibacillus</taxon>
    </lineage>
</organism>
<reference evidence="1 2" key="1">
    <citation type="journal article" date="2011" name="J. Bacteriol.">
        <title>Draft genome sequence of the thermoalkaliphilic Caldalkalibacillus thermarum strain TA2.A1.</title>
        <authorList>
            <person name="Kalamorz F."/>
            <person name="Keis S."/>
            <person name="McMillan D.G."/>
            <person name="Olsson K."/>
            <person name="Stanton J.A."/>
            <person name="Stockwell P."/>
            <person name="Black M.A."/>
            <person name="Klingeman D.M."/>
            <person name="Land M.L."/>
            <person name="Han C.S."/>
            <person name="Martin S.L."/>
            <person name="Becher S.A."/>
            <person name="Peddie C.J."/>
            <person name="Morgan H.W."/>
            <person name="Matthies D."/>
            <person name="Preiss L."/>
            <person name="Meier T."/>
            <person name="Brown S.D."/>
            <person name="Cook G.M."/>
        </authorList>
    </citation>
    <scope>NUCLEOTIDE SEQUENCE [LARGE SCALE GENOMIC DNA]</scope>
    <source>
        <strain evidence="1 2">TA2.A1</strain>
    </source>
</reference>
<dbReference type="eggNOG" id="COG0846">
    <property type="taxonomic scope" value="Bacteria"/>
</dbReference>
<evidence type="ECO:0000313" key="1">
    <source>
        <dbReference type="EMBL" id="EGL84280.1"/>
    </source>
</evidence>
<sequence length="529" mass="62312">MLADILHKSHSLPFLFVGSGLSMRYLSTKTWGELLRYFAQLVDRSDYSFEKYETKAKHILTEQKRKITKNSLYTTVADLIEHDFNLLWYESDDFRESREKNKNLIRRGVSPFKIEIANHLKRVNLKNTPDVYKREIELLKRLGKKSIAGVITTNYDCFLEYIYNDFNVYVGQEELLFSPTYGISEIYKIHGCCKKPETIVINSEDYLNFDKKNAYLAAKLMTIFVEHPIIFIGYSLEDENIQAILKSIVDCLSNDNLQRLKDRLIFIEWKQGKKEMEFVNHSRDFGQGKTITMTKIVTDSFEPLFEIISENKSKYSTSFFRKLKRDIYELALTSEPTERIVVMPLSDEKLDNQEEPEVVIGFGILELGKQGYKGLSADEIFLDVVFDNRNFNQYLLVEEALPVIGKHVAWSLPVFKYIRGYQKELPPELQRFINFTFDDFITKTILLNREKYNFSSIKHVLNYEPENLSRQVRFLQTLKEDQIDLDELEEYLKNTLTNYPDLLHQPKNSEAKTGIKKLIRMYDYLKYKE</sequence>
<evidence type="ECO:0000313" key="2">
    <source>
        <dbReference type="Proteomes" id="UP000010716"/>
    </source>
</evidence>
<dbReference type="AlphaFoldDB" id="F5L2Z9"/>
<proteinExistence type="predicted"/>
<protein>
    <submittedName>
        <fullName evidence="1">Uncharacterized protein</fullName>
    </submittedName>
</protein>
<accession>F5L2Z9</accession>